<keyword evidence="3" id="KW-0633">Potassium transport</keyword>
<evidence type="ECO:0000256" key="3">
    <source>
        <dbReference type="ARBA" id="ARBA00022538"/>
    </source>
</evidence>
<sequence>MDNRPSPTAPFWKRNIYRVVFEADTRAGQLFDILLLLAIVLSVLAVMLESVSSINAQYGPALRVVEWVFTGVFLVEYLMRLLVVRRPLHYALSWLGLVDLLAVVPSLLALVMVGSRYLLVVRTVRLLRVFRIFKLGQFIGEGEFILSALKASRFKILVFLSSLFTLAILMGTFMYVLEGGENGFTSIPKSVYWAVVTLTTVGYGDISPTTILGQTLATLLMIMGYAIIAVPTGIVSAQMSRNAAASATAAAGAAAAVAEATAAPAAPAYKQARCPRCQSAGHRPDAGFCWNCGGPV</sequence>
<dbReference type="Pfam" id="PF00520">
    <property type="entry name" value="Ion_trans"/>
    <property type="match status" value="1"/>
</dbReference>
<keyword evidence="6" id="KW-0851">Voltage-gated channel</keyword>
<feature type="transmembrane region" description="Helical" evidence="12">
    <location>
        <begin position="60"/>
        <end position="79"/>
    </location>
</feature>
<dbReference type="GO" id="GO:0001508">
    <property type="term" value="P:action potential"/>
    <property type="evidence" value="ECO:0007669"/>
    <property type="project" value="TreeGrafter"/>
</dbReference>
<dbReference type="Gene3D" id="1.20.120.350">
    <property type="entry name" value="Voltage-gated potassium channels. Chain C"/>
    <property type="match status" value="1"/>
</dbReference>
<dbReference type="GO" id="GO:0005249">
    <property type="term" value="F:voltage-gated potassium channel activity"/>
    <property type="evidence" value="ECO:0007669"/>
    <property type="project" value="InterPro"/>
</dbReference>
<keyword evidence="11 14" id="KW-0407">Ion channel</keyword>
<evidence type="ECO:0000313" key="15">
    <source>
        <dbReference type="Proteomes" id="UP000198697"/>
    </source>
</evidence>
<dbReference type="STRING" id="82805.SAMN04487998_1074"/>
<feature type="transmembrane region" description="Helical" evidence="12">
    <location>
        <begin position="211"/>
        <end position="235"/>
    </location>
</feature>
<dbReference type="Proteomes" id="UP000198697">
    <property type="component" value="Unassembled WGS sequence"/>
</dbReference>
<dbReference type="InterPro" id="IPR028325">
    <property type="entry name" value="VG_K_chnl"/>
</dbReference>
<accession>A0A1I0BH67</accession>
<protein>
    <submittedName>
        <fullName evidence="14">Voltage-gated potassium channel</fullName>
    </submittedName>
</protein>
<keyword evidence="15" id="KW-1185">Reference proteome</keyword>
<dbReference type="EMBL" id="FOHS01000001">
    <property type="protein sequence ID" value="SET06238.1"/>
    <property type="molecule type" value="Genomic_DNA"/>
</dbReference>
<dbReference type="Gene3D" id="1.10.287.70">
    <property type="match status" value="1"/>
</dbReference>
<evidence type="ECO:0000256" key="9">
    <source>
        <dbReference type="ARBA" id="ARBA00023065"/>
    </source>
</evidence>
<reference evidence="15" key="1">
    <citation type="submission" date="2016-10" db="EMBL/GenBank/DDBJ databases">
        <authorList>
            <person name="Varghese N."/>
            <person name="Submissions S."/>
        </authorList>
    </citation>
    <scope>NUCLEOTIDE SEQUENCE [LARGE SCALE GENOMIC DNA]</scope>
    <source>
        <strain evidence="15">DSM 15310</strain>
    </source>
</reference>
<evidence type="ECO:0000256" key="2">
    <source>
        <dbReference type="ARBA" id="ARBA00022448"/>
    </source>
</evidence>
<comment type="subcellular location">
    <subcellularLocation>
        <location evidence="1">Membrane</location>
        <topology evidence="1">Multi-pass membrane protein</topology>
    </subcellularLocation>
</comment>
<proteinExistence type="predicted"/>
<organism evidence="14 15">
    <name type="scientific">Hymenobacter actinosclerus</name>
    <dbReference type="NCBI Taxonomy" id="82805"/>
    <lineage>
        <taxon>Bacteria</taxon>
        <taxon>Pseudomonadati</taxon>
        <taxon>Bacteroidota</taxon>
        <taxon>Cytophagia</taxon>
        <taxon>Cytophagales</taxon>
        <taxon>Hymenobacteraceae</taxon>
        <taxon>Hymenobacter</taxon>
    </lineage>
</organism>
<feature type="transmembrane region" description="Helical" evidence="12">
    <location>
        <begin position="30"/>
        <end position="48"/>
    </location>
</feature>
<feature type="transmembrane region" description="Helical" evidence="12">
    <location>
        <begin position="91"/>
        <end position="119"/>
    </location>
</feature>
<dbReference type="RefSeq" id="WP_092769075.1">
    <property type="nucleotide sequence ID" value="NZ_FOHS01000001.1"/>
</dbReference>
<gene>
    <name evidence="14" type="ORF">SAMN04487998_1074</name>
</gene>
<evidence type="ECO:0000256" key="12">
    <source>
        <dbReference type="SAM" id="Phobius"/>
    </source>
</evidence>
<dbReference type="PRINTS" id="PR00169">
    <property type="entry name" value="KCHANNEL"/>
</dbReference>
<evidence type="ECO:0000256" key="5">
    <source>
        <dbReference type="ARBA" id="ARBA00022826"/>
    </source>
</evidence>
<dbReference type="PANTHER" id="PTHR11537">
    <property type="entry name" value="VOLTAGE-GATED POTASSIUM CHANNEL"/>
    <property type="match status" value="1"/>
</dbReference>
<evidence type="ECO:0000256" key="6">
    <source>
        <dbReference type="ARBA" id="ARBA00022882"/>
    </source>
</evidence>
<evidence type="ECO:0000259" key="13">
    <source>
        <dbReference type="Pfam" id="PF00520"/>
    </source>
</evidence>
<evidence type="ECO:0000256" key="4">
    <source>
        <dbReference type="ARBA" id="ARBA00022692"/>
    </source>
</evidence>
<keyword evidence="2" id="KW-0813">Transport</keyword>
<dbReference type="InterPro" id="IPR005821">
    <property type="entry name" value="Ion_trans_dom"/>
</dbReference>
<dbReference type="OrthoDB" id="9799090at2"/>
<evidence type="ECO:0000256" key="10">
    <source>
        <dbReference type="ARBA" id="ARBA00023136"/>
    </source>
</evidence>
<name>A0A1I0BH67_9BACT</name>
<keyword evidence="4 12" id="KW-0812">Transmembrane</keyword>
<evidence type="ECO:0000256" key="7">
    <source>
        <dbReference type="ARBA" id="ARBA00022958"/>
    </source>
</evidence>
<evidence type="ECO:0000313" key="14">
    <source>
        <dbReference type="EMBL" id="SET06238.1"/>
    </source>
</evidence>
<evidence type="ECO:0000256" key="11">
    <source>
        <dbReference type="ARBA" id="ARBA00023303"/>
    </source>
</evidence>
<dbReference type="InterPro" id="IPR027359">
    <property type="entry name" value="Volt_channel_dom_sf"/>
</dbReference>
<keyword evidence="8 12" id="KW-1133">Transmembrane helix</keyword>
<keyword evidence="7" id="KW-0630">Potassium</keyword>
<dbReference type="GO" id="GO:0008076">
    <property type="term" value="C:voltage-gated potassium channel complex"/>
    <property type="evidence" value="ECO:0007669"/>
    <property type="project" value="InterPro"/>
</dbReference>
<evidence type="ECO:0000256" key="1">
    <source>
        <dbReference type="ARBA" id="ARBA00004141"/>
    </source>
</evidence>
<keyword evidence="9" id="KW-0406">Ion transport</keyword>
<dbReference type="SUPFAM" id="SSF81324">
    <property type="entry name" value="Voltage-gated potassium channels"/>
    <property type="match status" value="1"/>
</dbReference>
<dbReference type="PANTHER" id="PTHR11537:SF254">
    <property type="entry name" value="POTASSIUM VOLTAGE-GATED CHANNEL PROTEIN SHAB"/>
    <property type="match status" value="1"/>
</dbReference>
<keyword evidence="10 12" id="KW-0472">Membrane</keyword>
<keyword evidence="5" id="KW-0631">Potassium channel</keyword>
<feature type="domain" description="Ion transport" evidence="13">
    <location>
        <begin position="29"/>
        <end position="240"/>
    </location>
</feature>
<feature type="transmembrane region" description="Helical" evidence="12">
    <location>
        <begin position="156"/>
        <end position="177"/>
    </location>
</feature>
<evidence type="ECO:0000256" key="8">
    <source>
        <dbReference type="ARBA" id="ARBA00022989"/>
    </source>
</evidence>
<dbReference type="AlphaFoldDB" id="A0A1I0BH67"/>